<dbReference type="PRINTS" id="PR00111">
    <property type="entry name" value="ABHYDROLASE"/>
</dbReference>
<name>A0ABM6M5T9_9SPHN</name>
<dbReference type="PANTHER" id="PTHR43194">
    <property type="entry name" value="HYDROLASE ALPHA/BETA FOLD FAMILY"/>
    <property type="match status" value="1"/>
</dbReference>
<proteinExistence type="predicted"/>
<reference evidence="2 3" key="1">
    <citation type="submission" date="2017-03" db="EMBL/GenBank/DDBJ databases">
        <title>Complete genome sequence of Blastomonas fulva degrading microcsystin LR.</title>
        <authorList>
            <person name="Lee H.-g."/>
            <person name="Jin L."/>
            <person name="oh H.-M."/>
        </authorList>
    </citation>
    <scope>NUCLEOTIDE SEQUENCE [LARGE SCALE GENOMIC DNA]</scope>
    <source>
        <strain evidence="2 3">T2</strain>
    </source>
</reference>
<dbReference type="PANTHER" id="PTHR43194:SF2">
    <property type="entry name" value="PEROXISOMAL MEMBRANE PROTEIN LPX1"/>
    <property type="match status" value="1"/>
</dbReference>
<evidence type="ECO:0000313" key="3">
    <source>
        <dbReference type="Proteomes" id="UP000258016"/>
    </source>
</evidence>
<dbReference type="SUPFAM" id="SSF53474">
    <property type="entry name" value="alpha/beta-Hydrolases"/>
    <property type="match status" value="1"/>
</dbReference>
<feature type="domain" description="AB hydrolase-1" evidence="1">
    <location>
        <begin position="44"/>
        <end position="166"/>
    </location>
</feature>
<dbReference type="Gene3D" id="3.40.50.1820">
    <property type="entry name" value="alpha/beta hydrolase"/>
    <property type="match status" value="1"/>
</dbReference>
<dbReference type="Proteomes" id="UP000258016">
    <property type="component" value="Chromosome"/>
</dbReference>
<dbReference type="InterPro" id="IPR029058">
    <property type="entry name" value="AB_hydrolase_fold"/>
</dbReference>
<accession>A0ABM6M5T9</accession>
<protein>
    <recommendedName>
        <fullName evidence="1">AB hydrolase-1 domain-containing protein</fullName>
    </recommendedName>
</protein>
<gene>
    <name evidence="2" type="ORF">B5J99_07155</name>
</gene>
<dbReference type="Pfam" id="PF00561">
    <property type="entry name" value="Abhydrolase_1"/>
    <property type="match status" value="1"/>
</dbReference>
<dbReference type="InterPro" id="IPR000073">
    <property type="entry name" value="AB_hydrolase_1"/>
</dbReference>
<sequence>MAGPVGRLGDAFAMIPPAAVLGGETFWLDVGDGRLAVETIGRGPAVVLLHGWTLDRRMWTLQARALADRFTLIAIDRRGFGQSALPPCRAREVEDLARLADRLQLASFHLVGMSQAGATAIAYAIAHRDRIATLVLQGISLAGIPDHSNASDTIPLADYADMVRAGRLAEMKRHWADHPLMAGLTGEAADIGAAMLADYDGSDLLAGPAGPSARLDSMAALSVPVLAITGDADTPWRRTVTQALARSAPLGQARFVRGAGHLCNLSHGLEYNAALCAFLARPLMPVPDAVND</sequence>
<dbReference type="InterPro" id="IPR050228">
    <property type="entry name" value="Carboxylesterase_BioH"/>
</dbReference>
<evidence type="ECO:0000259" key="1">
    <source>
        <dbReference type="Pfam" id="PF00561"/>
    </source>
</evidence>
<evidence type="ECO:0000313" key="2">
    <source>
        <dbReference type="EMBL" id="ASR51277.1"/>
    </source>
</evidence>
<dbReference type="RefSeq" id="WP_117352001.1">
    <property type="nucleotide sequence ID" value="NZ_CP020083.1"/>
</dbReference>
<keyword evidence="3" id="KW-1185">Reference proteome</keyword>
<organism evidence="2 3">
    <name type="scientific">Blastomonas fulva</name>
    <dbReference type="NCBI Taxonomy" id="1550728"/>
    <lineage>
        <taxon>Bacteria</taxon>
        <taxon>Pseudomonadati</taxon>
        <taxon>Pseudomonadota</taxon>
        <taxon>Alphaproteobacteria</taxon>
        <taxon>Sphingomonadales</taxon>
        <taxon>Sphingomonadaceae</taxon>
        <taxon>Blastomonas</taxon>
    </lineage>
</organism>
<dbReference type="GeneID" id="303485358"/>
<dbReference type="EMBL" id="CP020083">
    <property type="protein sequence ID" value="ASR51277.1"/>
    <property type="molecule type" value="Genomic_DNA"/>
</dbReference>